<feature type="domain" description="Ig-like" evidence="9">
    <location>
        <begin position="165"/>
        <end position="252"/>
    </location>
</feature>
<evidence type="ECO:0000313" key="10">
    <source>
        <dbReference type="Ensembl" id="ENSDLAP00005036059.2"/>
    </source>
</evidence>
<dbReference type="InterPro" id="IPR036179">
    <property type="entry name" value="Ig-like_dom_sf"/>
</dbReference>
<evidence type="ECO:0000256" key="3">
    <source>
        <dbReference type="ARBA" id="ARBA00022729"/>
    </source>
</evidence>
<keyword evidence="11" id="KW-1185">Reference proteome</keyword>
<keyword evidence="4" id="KW-0391">Immunity</keyword>
<feature type="transmembrane region" description="Helical" evidence="8">
    <location>
        <begin position="278"/>
        <end position="302"/>
    </location>
</feature>
<dbReference type="InterPro" id="IPR013106">
    <property type="entry name" value="Ig_V-set"/>
</dbReference>
<evidence type="ECO:0000313" key="11">
    <source>
        <dbReference type="Proteomes" id="UP000694389"/>
    </source>
</evidence>
<evidence type="ECO:0000256" key="6">
    <source>
        <dbReference type="ARBA" id="ARBA00023157"/>
    </source>
</evidence>
<dbReference type="GO" id="GO:0002376">
    <property type="term" value="P:immune system process"/>
    <property type="evidence" value="ECO:0007669"/>
    <property type="project" value="UniProtKB-KW"/>
</dbReference>
<dbReference type="PANTHER" id="PTHR19433:SF127">
    <property type="entry name" value="NITR9"/>
    <property type="match status" value="1"/>
</dbReference>
<dbReference type="Pfam" id="PF07686">
    <property type="entry name" value="V-set"/>
    <property type="match status" value="2"/>
</dbReference>
<keyword evidence="8" id="KW-1133">Transmembrane helix</keyword>
<keyword evidence="2" id="KW-1003">Cell membrane</keyword>
<dbReference type="CDD" id="cd00099">
    <property type="entry name" value="IgV"/>
    <property type="match status" value="1"/>
</dbReference>
<keyword evidence="3" id="KW-0732">Signal</keyword>
<organism evidence="10 11">
    <name type="scientific">Dicentrarchus labrax</name>
    <name type="common">European seabass</name>
    <name type="synonym">Morone labrax</name>
    <dbReference type="NCBI Taxonomy" id="13489"/>
    <lineage>
        <taxon>Eukaryota</taxon>
        <taxon>Metazoa</taxon>
        <taxon>Chordata</taxon>
        <taxon>Craniata</taxon>
        <taxon>Vertebrata</taxon>
        <taxon>Euteleostomi</taxon>
        <taxon>Actinopterygii</taxon>
        <taxon>Neopterygii</taxon>
        <taxon>Teleostei</taxon>
        <taxon>Neoteleostei</taxon>
        <taxon>Acanthomorphata</taxon>
        <taxon>Eupercaria</taxon>
        <taxon>Moronidae</taxon>
        <taxon>Dicentrarchus</taxon>
    </lineage>
</organism>
<name>A0A8C4NMW2_DICLA</name>
<dbReference type="SUPFAM" id="SSF48726">
    <property type="entry name" value="Immunoglobulin"/>
    <property type="match status" value="2"/>
</dbReference>
<dbReference type="GO" id="GO:0009617">
    <property type="term" value="P:response to bacterium"/>
    <property type="evidence" value="ECO:0007669"/>
    <property type="project" value="TreeGrafter"/>
</dbReference>
<keyword evidence="7" id="KW-0325">Glycoprotein</keyword>
<accession>A0A8C4NMW2</accession>
<gene>
    <name evidence="10" type="primary">LOC127349549</name>
</gene>
<dbReference type="PROSITE" id="PS50835">
    <property type="entry name" value="IG_LIKE"/>
    <property type="match status" value="2"/>
</dbReference>
<dbReference type="Gene3D" id="2.60.40.10">
    <property type="entry name" value="Immunoglobulins"/>
    <property type="match status" value="2"/>
</dbReference>
<evidence type="ECO:0000256" key="8">
    <source>
        <dbReference type="SAM" id="Phobius"/>
    </source>
</evidence>
<proteinExistence type="predicted"/>
<dbReference type="Proteomes" id="UP000694389">
    <property type="component" value="Unassembled WGS sequence"/>
</dbReference>
<reference evidence="10" key="2">
    <citation type="submission" date="2025-09" db="UniProtKB">
        <authorList>
            <consortium name="Ensembl"/>
        </authorList>
    </citation>
    <scope>IDENTIFICATION</scope>
</reference>
<feature type="domain" description="Ig-like" evidence="9">
    <location>
        <begin position="62"/>
        <end position="147"/>
    </location>
</feature>
<dbReference type="InterPro" id="IPR003599">
    <property type="entry name" value="Ig_sub"/>
</dbReference>
<dbReference type="Ensembl" id="ENSDLAT00005038469.2">
    <property type="protein sequence ID" value="ENSDLAP00005036059.2"/>
    <property type="gene ID" value="ENSDLAG00005016687.2"/>
</dbReference>
<evidence type="ECO:0000259" key="9">
    <source>
        <dbReference type="PROSITE" id="PS50835"/>
    </source>
</evidence>
<evidence type="ECO:0000256" key="7">
    <source>
        <dbReference type="ARBA" id="ARBA00023180"/>
    </source>
</evidence>
<dbReference type="SMART" id="SM00409">
    <property type="entry name" value="IG"/>
    <property type="match status" value="2"/>
</dbReference>
<dbReference type="PANTHER" id="PTHR19433">
    <property type="entry name" value="T-CELL RECEPTOR ALPHA CHAIN V REGION-RELATED"/>
    <property type="match status" value="1"/>
</dbReference>
<dbReference type="GO" id="GO:0005886">
    <property type="term" value="C:plasma membrane"/>
    <property type="evidence" value="ECO:0007669"/>
    <property type="project" value="UniProtKB-SubCell"/>
</dbReference>
<protein>
    <recommendedName>
        <fullName evidence="9">Ig-like domain-containing protein</fullName>
    </recommendedName>
</protein>
<reference evidence="10" key="1">
    <citation type="submission" date="2025-08" db="UniProtKB">
        <authorList>
            <consortium name="Ensembl"/>
        </authorList>
    </citation>
    <scope>IDENTIFICATION</scope>
</reference>
<feature type="transmembrane region" description="Helical" evidence="8">
    <location>
        <begin position="20"/>
        <end position="36"/>
    </location>
</feature>
<evidence type="ECO:0000256" key="1">
    <source>
        <dbReference type="ARBA" id="ARBA00004236"/>
    </source>
</evidence>
<keyword evidence="5 8" id="KW-0472">Membrane</keyword>
<dbReference type="GeneTree" id="ENSGT00950000182968"/>
<comment type="subcellular location">
    <subcellularLocation>
        <location evidence="1">Cell membrane</location>
    </subcellularLocation>
</comment>
<keyword evidence="6" id="KW-1015">Disulfide bond</keyword>
<dbReference type="AlphaFoldDB" id="A0A8C4NMW2"/>
<evidence type="ECO:0000256" key="4">
    <source>
        <dbReference type="ARBA" id="ARBA00022859"/>
    </source>
</evidence>
<evidence type="ECO:0000256" key="5">
    <source>
        <dbReference type="ARBA" id="ARBA00023136"/>
    </source>
</evidence>
<dbReference type="InterPro" id="IPR013783">
    <property type="entry name" value="Ig-like_fold"/>
</dbReference>
<dbReference type="InterPro" id="IPR007110">
    <property type="entry name" value="Ig-like_dom"/>
</dbReference>
<dbReference type="SMART" id="SM00406">
    <property type="entry name" value="IGv"/>
    <property type="match status" value="2"/>
</dbReference>
<evidence type="ECO:0000256" key="2">
    <source>
        <dbReference type="ARBA" id="ARBA00022475"/>
    </source>
</evidence>
<dbReference type="InterPro" id="IPR052051">
    <property type="entry name" value="TCR_complex_component"/>
</dbReference>
<sequence>MLEWELSGMRQILRTTETMPLYTILCGVFCITLYLFDPVHLSVVIQSAAVQQDTGVIFASVGDNVTLHCSYDSQVAMHFSWYQQTLGGGPELLSSVYKHNLPSKVFPWMEKNPRISLERKKGINHLHISDVHLSDSATYFCGSSHSNIMEFGKGVFLSVKGAKLKEIVQWPVSETIQPGGSVTFNCTVHTGSCGEEHGVYWFKHGSRQGILHPLGDGWKHVSAPGSPSQSCVYHLQKMNLSSSDAGTYYCAVASCGEILFGDGSKLLVQGAAEDQMRILVWLSIIRTGVLLLFVTTCHLFYINKSR</sequence>
<keyword evidence="8" id="KW-0812">Transmembrane</keyword>